<evidence type="ECO:0000313" key="2">
    <source>
        <dbReference type="EMBL" id="KAI9156265.1"/>
    </source>
</evidence>
<dbReference type="AlphaFoldDB" id="A0AAD5I8B0"/>
<accession>A0AAD5I8B0</accession>
<reference evidence="2" key="1">
    <citation type="journal article" date="2022" name="Plant J.">
        <title>Strategies of tolerance reflected in two North American maple genomes.</title>
        <authorList>
            <person name="McEvoy S.L."/>
            <person name="Sezen U.U."/>
            <person name="Trouern-Trend A."/>
            <person name="McMahon S.M."/>
            <person name="Schaberg P.G."/>
            <person name="Yang J."/>
            <person name="Wegrzyn J.L."/>
            <person name="Swenson N.G."/>
        </authorList>
    </citation>
    <scope>NUCLEOTIDE SEQUENCE</scope>
    <source>
        <strain evidence="2">91603</strain>
    </source>
</reference>
<feature type="compositionally biased region" description="Basic and acidic residues" evidence="1">
    <location>
        <begin position="45"/>
        <end position="56"/>
    </location>
</feature>
<keyword evidence="3" id="KW-1185">Reference proteome</keyword>
<dbReference type="Proteomes" id="UP001064489">
    <property type="component" value="Chromosome 12"/>
</dbReference>
<sequence>MVITYVSTPLVRLSMTRSLLDFIRARTAFESSTLAQSHGSQFQSLDHKTEDKKHDSSCQPRGRSKSRQVYRQKQQLGKLDIAETVEHVDVHSLKEIENPNSMLQERSMGSHTKGNSLAMVPFVPPSFPNEISTQHVFLPGETSLENISTSSNAELLHWQNSTVTGFLVLVSVSVSIPV</sequence>
<evidence type="ECO:0000256" key="1">
    <source>
        <dbReference type="SAM" id="MobiDB-lite"/>
    </source>
</evidence>
<feature type="region of interest" description="Disordered" evidence="1">
    <location>
        <begin position="36"/>
        <end position="70"/>
    </location>
</feature>
<organism evidence="2 3">
    <name type="scientific">Acer negundo</name>
    <name type="common">Box elder</name>
    <dbReference type="NCBI Taxonomy" id="4023"/>
    <lineage>
        <taxon>Eukaryota</taxon>
        <taxon>Viridiplantae</taxon>
        <taxon>Streptophyta</taxon>
        <taxon>Embryophyta</taxon>
        <taxon>Tracheophyta</taxon>
        <taxon>Spermatophyta</taxon>
        <taxon>Magnoliopsida</taxon>
        <taxon>eudicotyledons</taxon>
        <taxon>Gunneridae</taxon>
        <taxon>Pentapetalae</taxon>
        <taxon>rosids</taxon>
        <taxon>malvids</taxon>
        <taxon>Sapindales</taxon>
        <taxon>Sapindaceae</taxon>
        <taxon>Hippocastanoideae</taxon>
        <taxon>Acereae</taxon>
        <taxon>Acer</taxon>
    </lineage>
</organism>
<comment type="caution">
    <text evidence="2">The sequence shown here is derived from an EMBL/GenBank/DDBJ whole genome shotgun (WGS) entry which is preliminary data.</text>
</comment>
<protein>
    <submittedName>
        <fullName evidence="2">Uncharacterized protein</fullName>
    </submittedName>
</protein>
<dbReference type="EMBL" id="JAJSOW010000107">
    <property type="protein sequence ID" value="KAI9156265.1"/>
    <property type="molecule type" value="Genomic_DNA"/>
</dbReference>
<proteinExistence type="predicted"/>
<reference evidence="2" key="2">
    <citation type="submission" date="2023-02" db="EMBL/GenBank/DDBJ databases">
        <authorList>
            <person name="Swenson N.G."/>
            <person name="Wegrzyn J.L."/>
            <person name="Mcevoy S.L."/>
        </authorList>
    </citation>
    <scope>NUCLEOTIDE SEQUENCE</scope>
    <source>
        <strain evidence="2">91603</strain>
        <tissue evidence="2">Leaf</tissue>
    </source>
</reference>
<evidence type="ECO:0000313" key="3">
    <source>
        <dbReference type="Proteomes" id="UP001064489"/>
    </source>
</evidence>
<name>A0AAD5I8B0_ACENE</name>
<gene>
    <name evidence="2" type="ORF">LWI28_003249</name>
</gene>